<evidence type="ECO:0000313" key="3">
    <source>
        <dbReference type="EMBL" id="TWU48477.1"/>
    </source>
</evidence>
<feature type="transmembrane region" description="Helical" evidence="2">
    <location>
        <begin position="35"/>
        <end position="56"/>
    </location>
</feature>
<feature type="transmembrane region" description="Helical" evidence="2">
    <location>
        <begin position="238"/>
        <end position="257"/>
    </location>
</feature>
<sequence>MNLFFVCVFVTLVPASMMTMITCLAVGLSLGPSRISVRLPIFLIGSAIFAGVICLFESNSECWPLGIATVVLGLLALGMRDRFIAMIAIGCGLPLVLFTAMQVISGGFQTRSFTATMLASGFLALMFSTLRFAGYRLTRLANPVSATDLHLATGTPLHQWIAELDRSDALPGNYAETMSRLSDRGLTNHWQKIITKSYERSRGRMPIERSSDGRPVFVAPDRLASFFGWSFGQLRHRFSVWQMMVWSFCAATVFGLGRQLPPLNLPSEAVAIAVPMAAAITIIALACMHGILSPRLGRASAKHHILIVAVTILVFPKVVGLAPGDPRFFILMAWLITSMTLWFALACMAAREQGLSLVRMEAQQSTAPRTAGTRNDGKNGEMTNFRDLPKAPVSHIIITVPAKEIEAETPTPYR</sequence>
<dbReference type="EMBL" id="SJPX01000005">
    <property type="protein sequence ID" value="TWU48477.1"/>
    <property type="molecule type" value="Genomic_DNA"/>
</dbReference>
<keyword evidence="2" id="KW-0472">Membrane</keyword>
<keyword evidence="2" id="KW-0812">Transmembrane</keyword>
<feature type="transmembrane region" description="Helical" evidence="2">
    <location>
        <begin position="328"/>
        <end position="350"/>
    </location>
</feature>
<feature type="transmembrane region" description="Helical" evidence="2">
    <location>
        <begin position="304"/>
        <end position="322"/>
    </location>
</feature>
<comment type="caution">
    <text evidence="3">The sequence shown here is derived from an EMBL/GenBank/DDBJ whole genome shotgun (WGS) entry which is preliminary data.</text>
</comment>
<evidence type="ECO:0000313" key="4">
    <source>
        <dbReference type="Proteomes" id="UP000317977"/>
    </source>
</evidence>
<feature type="transmembrane region" description="Helical" evidence="2">
    <location>
        <begin position="269"/>
        <end position="292"/>
    </location>
</feature>
<feature type="region of interest" description="Disordered" evidence="1">
    <location>
        <begin position="365"/>
        <end position="386"/>
    </location>
</feature>
<name>A0A5C6EK45_9BACT</name>
<protein>
    <submittedName>
        <fullName evidence="3">Uncharacterized protein</fullName>
    </submittedName>
</protein>
<feature type="transmembrane region" description="Helical" evidence="2">
    <location>
        <begin position="110"/>
        <end position="130"/>
    </location>
</feature>
<evidence type="ECO:0000256" key="2">
    <source>
        <dbReference type="SAM" id="Phobius"/>
    </source>
</evidence>
<proteinExistence type="predicted"/>
<organism evidence="3 4">
    <name type="scientific">Rubripirellula reticaptiva</name>
    <dbReference type="NCBI Taxonomy" id="2528013"/>
    <lineage>
        <taxon>Bacteria</taxon>
        <taxon>Pseudomonadati</taxon>
        <taxon>Planctomycetota</taxon>
        <taxon>Planctomycetia</taxon>
        <taxon>Pirellulales</taxon>
        <taxon>Pirellulaceae</taxon>
        <taxon>Rubripirellula</taxon>
    </lineage>
</organism>
<gene>
    <name evidence="3" type="ORF">Poly59_53250</name>
</gene>
<accession>A0A5C6EK45</accession>
<dbReference type="AlphaFoldDB" id="A0A5C6EK45"/>
<keyword evidence="4" id="KW-1185">Reference proteome</keyword>
<reference evidence="3 4" key="1">
    <citation type="submission" date="2019-02" db="EMBL/GenBank/DDBJ databases">
        <title>Deep-cultivation of Planctomycetes and their phenomic and genomic characterization uncovers novel biology.</title>
        <authorList>
            <person name="Wiegand S."/>
            <person name="Jogler M."/>
            <person name="Boedeker C."/>
            <person name="Pinto D."/>
            <person name="Vollmers J."/>
            <person name="Rivas-Marin E."/>
            <person name="Kohn T."/>
            <person name="Peeters S.H."/>
            <person name="Heuer A."/>
            <person name="Rast P."/>
            <person name="Oberbeckmann S."/>
            <person name="Bunk B."/>
            <person name="Jeske O."/>
            <person name="Meyerdierks A."/>
            <person name="Storesund J.E."/>
            <person name="Kallscheuer N."/>
            <person name="Luecker S."/>
            <person name="Lage O.M."/>
            <person name="Pohl T."/>
            <person name="Merkel B.J."/>
            <person name="Hornburger P."/>
            <person name="Mueller R.-W."/>
            <person name="Bruemmer F."/>
            <person name="Labrenz M."/>
            <person name="Spormann A.M."/>
            <person name="Op Den Camp H."/>
            <person name="Overmann J."/>
            <person name="Amann R."/>
            <person name="Jetten M.S.M."/>
            <person name="Mascher T."/>
            <person name="Medema M.H."/>
            <person name="Devos D.P."/>
            <person name="Kaster A.-K."/>
            <person name="Ovreas L."/>
            <person name="Rohde M."/>
            <person name="Galperin M.Y."/>
            <person name="Jogler C."/>
        </authorList>
    </citation>
    <scope>NUCLEOTIDE SEQUENCE [LARGE SCALE GENOMIC DNA]</scope>
    <source>
        <strain evidence="3 4">Poly59</strain>
    </source>
</reference>
<dbReference type="RefSeq" id="WP_146536836.1">
    <property type="nucleotide sequence ID" value="NZ_SJPX01000005.1"/>
</dbReference>
<evidence type="ECO:0000256" key="1">
    <source>
        <dbReference type="SAM" id="MobiDB-lite"/>
    </source>
</evidence>
<feature type="transmembrane region" description="Helical" evidence="2">
    <location>
        <begin position="83"/>
        <end position="104"/>
    </location>
</feature>
<keyword evidence="2" id="KW-1133">Transmembrane helix</keyword>
<dbReference type="OrthoDB" id="9870405at2"/>
<dbReference type="Proteomes" id="UP000317977">
    <property type="component" value="Unassembled WGS sequence"/>
</dbReference>